<organism evidence="1 2">
    <name type="scientific">Parapedobacter composti</name>
    <dbReference type="NCBI Taxonomy" id="623281"/>
    <lineage>
        <taxon>Bacteria</taxon>
        <taxon>Pseudomonadati</taxon>
        <taxon>Bacteroidota</taxon>
        <taxon>Sphingobacteriia</taxon>
        <taxon>Sphingobacteriales</taxon>
        <taxon>Sphingobacteriaceae</taxon>
        <taxon>Parapedobacter</taxon>
    </lineage>
</organism>
<dbReference type="RefSeq" id="WP_090971760.1">
    <property type="nucleotide sequence ID" value="NZ_FOLL01000003.1"/>
</dbReference>
<dbReference type="AlphaFoldDB" id="A0A1I1FLB7"/>
<dbReference type="InterPro" id="IPR025379">
    <property type="entry name" value="DUF4295"/>
</dbReference>
<dbReference type="STRING" id="623281.SAMN05421747_10319"/>
<evidence type="ECO:0008006" key="3">
    <source>
        <dbReference type="Google" id="ProtNLM"/>
    </source>
</evidence>
<name>A0A1I1FLB7_9SPHI</name>
<protein>
    <recommendedName>
        <fullName evidence="3">DUF4295 domain-containing protein</fullName>
    </recommendedName>
</protein>
<accession>A0A1I1FLB7</accession>
<keyword evidence="2" id="KW-1185">Reference proteome</keyword>
<dbReference type="EMBL" id="FOLL01000003">
    <property type="protein sequence ID" value="SFB99802.1"/>
    <property type="molecule type" value="Genomic_DNA"/>
</dbReference>
<reference evidence="1 2" key="1">
    <citation type="submission" date="2016-10" db="EMBL/GenBank/DDBJ databases">
        <authorList>
            <person name="de Groot N.N."/>
        </authorList>
    </citation>
    <scope>NUCLEOTIDE SEQUENCE [LARGE SCALE GENOMIC DNA]</scope>
    <source>
        <strain evidence="1 2">DSM 22900</strain>
    </source>
</reference>
<evidence type="ECO:0000313" key="1">
    <source>
        <dbReference type="EMBL" id="SFB99802.1"/>
    </source>
</evidence>
<dbReference type="Proteomes" id="UP000199577">
    <property type="component" value="Unassembled WGS sequence"/>
</dbReference>
<evidence type="ECO:0000313" key="2">
    <source>
        <dbReference type="Proteomes" id="UP000199577"/>
    </source>
</evidence>
<proteinExistence type="predicted"/>
<dbReference type="OrthoDB" id="1494985at2"/>
<dbReference type="Pfam" id="PF14128">
    <property type="entry name" value="DUF4295"/>
    <property type="match status" value="1"/>
</dbReference>
<sequence length="61" mass="6486">MAKKAVASLKTGKGKDYTKVITAVRSPKTGAYTFKELIAHNDHIKDAVEAAKEAVIEAAAQ</sequence>
<gene>
    <name evidence="1" type="ORF">SAMN05421747_10319</name>
</gene>